<proteinExistence type="predicted"/>
<evidence type="ECO:0000256" key="1">
    <source>
        <dbReference type="SAM" id="Phobius"/>
    </source>
</evidence>
<dbReference type="EMBL" id="SJPJ01000001">
    <property type="protein sequence ID" value="TWT85087.1"/>
    <property type="molecule type" value="Genomic_DNA"/>
</dbReference>
<keyword evidence="1" id="KW-0472">Membrane</keyword>
<accession>A0A5C5ZDD9</accession>
<keyword evidence="1" id="KW-1133">Transmembrane helix</keyword>
<dbReference type="AlphaFoldDB" id="A0A5C5ZDD9"/>
<reference evidence="2 3" key="1">
    <citation type="submission" date="2019-02" db="EMBL/GenBank/DDBJ databases">
        <title>Deep-cultivation of Planctomycetes and their phenomic and genomic characterization uncovers novel biology.</title>
        <authorList>
            <person name="Wiegand S."/>
            <person name="Jogler M."/>
            <person name="Boedeker C."/>
            <person name="Pinto D."/>
            <person name="Vollmers J."/>
            <person name="Rivas-Marin E."/>
            <person name="Kohn T."/>
            <person name="Peeters S.H."/>
            <person name="Heuer A."/>
            <person name="Rast P."/>
            <person name="Oberbeckmann S."/>
            <person name="Bunk B."/>
            <person name="Jeske O."/>
            <person name="Meyerdierks A."/>
            <person name="Storesund J.E."/>
            <person name="Kallscheuer N."/>
            <person name="Luecker S."/>
            <person name="Lage O.M."/>
            <person name="Pohl T."/>
            <person name="Merkel B.J."/>
            <person name="Hornburger P."/>
            <person name="Mueller R.-W."/>
            <person name="Bruemmer F."/>
            <person name="Labrenz M."/>
            <person name="Spormann A.M."/>
            <person name="Op Den Camp H."/>
            <person name="Overmann J."/>
            <person name="Amann R."/>
            <person name="Jetten M.S.M."/>
            <person name="Mascher T."/>
            <person name="Medema M.H."/>
            <person name="Devos D.P."/>
            <person name="Kaster A.-K."/>
            <person name="Ovreas L."/>
            <person name="Rohde M."/>
            <person name="Galperin M.Y."/>
            <person name="Jogler C."/>
        </authorList>
    </citation>
    <scope>NUCLEOTIDE SEQUENCE [LARGE SCALE GENOMIC DNA]</scope>
    <source>
        <strain evidence="2 3">CA13</strain>
    </source>
</reference>
<evidence type="ECO:0000313" key="2">
    <source>
        <dbReference type="EMBL" id="TWT85087.1"/>
    </source>
</evidence>
<keyword evidence="3" id="KW-1185">Reference proteome</keyword>
<name>A0A5C5ZDD9_9BACT</name>
<sequence>MAGNAFTNGRSTAATRLSPDVTRLNMLRFSIRSLLAGALYIAVAMACCAVENDLAVFAFVYGNAFLLAFIIGLAHIRSNTMSGIQFSFATACLVFFLADTQTGYSLASILADLYTDGGLSTFPNYSVSVPYTSNTSTYTVYVPDTRYREAHVFRCASIVALSIISTSFAAGASQRFPDQSPEGNDG</sequence>
<evidence type="ECO:0000313" key="3">
    <source>
        <dbReference type="Proteomes" id="UP000315010"/>
    </source>
</evidence>
<protein>
    <submittedName>
        <fullName evidence="2">Uncharacterized protein</fullName>
    </submittedName>
</protein>
<dbReference type="Proteomes" id="UP000315010">
    <property type="component" value="Unassembled WGS sequence"/>
</dbReference>
<keyword evidence="1" id="KW-0812">Transmembrane</keyword>
<organism evidence="2 3">
    <name type="scientific">Novipirellula herctigrandis</name>
    <dbReference type="NCBI Taxonomy" id="2527986"/>
    <lineage>
        <taxon>Bacteria</taxon>
        <taxon>Pseudomonadati</taxon>
        <taxon>Planctomycetota</taxon>
        <taxon>Planctomycetia</taxon>
        <taxon>Pirellulales</taxon>
        <taxon>Pirellulaceae</taxon>
        <taxon>Novipirellula</taxon>
    </lineage>
</organism>
<gene>
    <name evidence="2" type="ORF">CA13_65690</name>
</gene>
<feature type="transmembrane region" description="Helical" evidence="1">
    <location>
        <begin position="54"/>
        <end position="76"/>
    </location>
</feature>
<comment type="caution">
    <text evidence="2">The sequence shown here is derived from an EMBL/GenBank/DDBJ whole genome shotgun (WGS) entry which is preliminary data.</text>
</comment>
<feature type="transmembrane region" description="Helical" evidence="1">
    <location>
        <begin position="29"/>
        <end position="47"/>
    </location>
</feature>